<dbReference type="OrthoDB" id="5975019at2759"/>
<dbReference type="EMBL" id="CAHIKZ030003486">
    <property type="protein sequence ID" value="CAE1300919.1"/>
    <property type="molecule type" value="Genomic_DNA"/>
</dbReference>
<feature type="compositionally biased region" description="Polar residues" evidence="1">
    <location>
        <begin position="242"/>
        <end position="253"/>
    </location>
</feature>
<protein>
    <submittedName>
        <fullName evidence="2">Uncharacterized protein</fullName>
    </submittedName>
</protein>
<feature type="compositionally biased region" description="Basic and acidic residues" evidence="1">
    <location>
        <begin position="1836"/>
        <end position="1846"/>
    </location>
</feature>
<accession>A0A812DIA3</accession>
<keyword evidence="3" id="KW-1185">Reference proteome</keyword>
<sequence length="1885" mass="211868">MEDTPDLTYPDGGSSSSQQLTTLQELNIGNLRKQLLSQCDFSVADIESWKSMGLSVKDLKHLELDDLLKSPVLTPSYQVTKFQWLQTQLEASALDKTHSLSAHNSLVDTVTITNQNFLKVSEESEKSFVTENSELSAVKLEEMLGTIKLSDVNNIQQCLTQFNLTERPESETSVPAISPVSSHLSFADTSPEKCAIANSHPASILNHLSTDLSEELSDNGCASLFTDDVLKQDPLMMDKAFSTDNIPRTGQSESSRRKSNQENMKPKLSDGGKRDYKHPLNRYEESKNVSSVPRAHEKANDIKTPRSEQTLEYNAGEKKVCDHVVLNLPPTKATDRTDCTRKEIVHSNKNEESVVKSVIISFSQEKVKVITGLVKEDVRQPMKDLVQVTTGLGTKEINTLEQEKGWREYPPINLSIDPLVSRELDALASFRDDIDDARTPANFTQNNGEEIIRNEESCAAGIKTILPPEKAVLHSEQEKNAEGKNETKTGDDCYSSGKLNIGGHHQNNIDDLSGVAQDRFMQNETSQKIEVENDNNLTEISPQHKICDNTTITDVVEEAKYKNSSFIYTNGINESADTDMNETDVVTNYSEESRDLYEEKLKEDSINETTKMEVTGVIDKKDTSTFEQNDSETHFFSENVQSYVNCQNENMSSVNHFSDEKNVQLNAEIKQVVNDSENSDSFYYPDKISNDHNECVDDLRQDTIKMVSLINENGEYRYANGVADINAREITETKYEKRNHEKDSDTEPTEVFEENAKQLSEPVEDIDGRIFVVKMAVATCKTEGAATKCQLQTLETNKELKLTESPKPFHLTASTSSILTVNNHNIQPSGSLCITYEIQKDFPETEQSIISQEKVDVITSKFSPADNSGSDTKNTFIESPSPIDETRILEYHEAPQSIDFLKSTTVSSNDTADCSPAPINSSLPDLNQTNVGNQQAKVSDVADETVVKTDPISDLESISAVQSNTQNVETEKQTQEAICLKTSPDIINLLITCPQLITDEPETVEPISTLIKNDLDANVCKTKENLFETQHEDAISGLKKDDPSCLALKETDEEKYRPINRSDCNSEQESMTGITPDVASAEKEINAEVQVGMSVSPVRIPEISACAEVRVSQKNETQNVEPVTKSVTSKVEITTSHMIRQPQEDLLNGKPNEKSARRFEQEDACQRLWESSDNSVKICHFSQSQKPPSPSTVIKEILRTESSQIFRTENERKIFAKSVEFSKSLQKESTRFKVTKNIYQVQQRKSSYGQMKMIEKGLKNIPARKYRARETSFEKDAKIAHKIQQMTSVPDVSKTTSQRKQTDVQNSKKIAKSIIKNVNILEPMKSQKSKEVSERNSNPKNSFKKSISLNLKNEKTITVPTEVFGSQSSGDTIYQERILSGNYYESEKSDGKGDTCDKFSAEDNIHYSSKDDGMISHRNSKTAKQSSVQCISMTECENKGKLCDLSVHNKNVKKTKYLQARLLESCQGTLSPVWISSREMSPQTTPIANRVTRSLTFDSNSPNSLPKVEKTIQHSHSCSLQKLCSKEFRIPSSSGFHPQCNSPEFDMELVSSEQRENCSHVTTKKITEEENLLSCMRDPSDSSSSTLAERNQDGRYTPFSLGNQVTTSSSDLTVFPISCTEIRNEKGKMYTYPNLNDYKTNRSFPDQGHFLRTLCNRFRDNVSPDDSAQGPKSKKATYLTESIFDNLSRKKRHDLYEQSAPLPPPPSPPSPPKGLFQRPCNNLESDLPPIPKTFGKEHHNFKNLQELKALEKSLKRETSRIKKPPQVKFQPYIFTSLEPYYDTSLVRYMMENPHGPYPGYRSRQTALGLCDPAEDLKLDTYILPKVSVKTLKKIQDRYKKGKKSSERQPLPKSSSTRSSTFPMVNLQSQNLTKRQLTFSDVPMLR</sequence>
<evidence type="ECO:0000256" key="1">
    <source>
        <dbReference type="SAM" id="MobiDB-lite"/>
    </source>
</evidence>
<gene>
    <name evidence="2" type="ORF">SPHA_54127</name>
</gene>
<name>A0A812DIA3_ACAPH</name>
<feature type="compositionally biased region" description="Polar residues" evidence="1">
    <location>
        <begin position="1851"/>
        <end position="1865"/>
    </location>
</feature>
<evidence type="ECO:0000313" key="3">
    <source>
        <dbReference type="Proteomes" id="UP000597762"/>
    </source>
</evidence>
<feature type="region of interest" description="Disordered" evidence="1">
    <location>
        <begin position="241"/>
        <end position="301"/>
    </location>
</feature>
<comment type="caution">
    <text evidence="2">The sequence shown here is derived from an EMBL/GenBank/DDBJ whole genome shotgun (WGS) entry which is preliminary data.</text>
</comment>
<feature type="region of interest" description="Disordered" evidence="1">
    <location>
        <begin position="1325"/>
        <end position="1346"/>
    </location>
</feature>
<feature type="compositionally biased region" description="Polar residues" evidence="1">
    <location>
        <begin position="1335"/>
        <end position="1346"/>
    </location>
</feature>
<feature type="region of interest" description="Disordered" evidence="1">
    <location>
        <begin position="1286"/>
        <end position="1308"/>
    </location>
</feature>
<reference evidence="2" key="1">
    <citation type="submission" date="2021-01" db="EMBL/GenBank/DDBJ databases">
        <authorList>
            <person name="Li R."/>
            <person name="Bekaert M."/>
        </authorList>
    </citation>
    <scope>NUCLEOTIDE SEQUENCE</scope>
    <source>
        <strain evidence="2">Farmed</strain>
    </source>
</reference>
<feature type="region of interest" description="Disordered" evidence="1">
    <location>
        <begin position="1575"/>
        <end position="1603"/>
    </location>
</feature>
<organism evidence="2 3">
    <name type="scientific">Acanthosepion pharaonis</name>
    <name type="common">Pharaoh cuttlefish</name>
    <name type="synonym">Sepia pharaonis</name>
    <dbReference type="NCBI Taxonomy" id="158019"/>
    <lineage>
        <taxon>Eukaryota</taxon>
        <taxon>Metazoa</taxon>
        <taxon>Spiralia</taxon>
        <taxon>Lophotrochozoa</taxon>
        <taxon>Mollusca</taxon>
        <taxon>Cephalopoda</taxon>
        <taxon>Coleoidea</taxon>
        <taxon>Decapodiformes</taxon>
        <taxon>Sepiida</taxon>
        <taxon>Sepiina</taxon>
        <taxon>Sepiidae</taxon>
        <taxon>Acanthosepion</taxon>
    </lineage>
</organism>
<evidence type="ECO:0000313" key="2">
    <source>
        <dbReference type="EMBL" id="CAE1300919.1"/>
    </source>
</evidence>
<feature type="region of interest" description="Disordered" evidence="1">
    <location>
        <begin position="1836"/>
        <end position="1865"/>
    </location>
</feature>
<proteinExistence type="predicted"/>
<feature type="compositionally biased region" description="Basic and acidic residues" evidence="1">
    <location>
        <begin position="254"/>
        <end position="287"/>
    </location>
</feature>
<feature type="compositionally biased region" description="Polar residues" evidence="1">
    <location>
        <begin position="1286"/>
        <end position="1305"/>
    </location>
</feature>
<dbReference type="Proteomes" id="UP000597762">
    <property type="component" value="Unassembled WGS sequence"/>
</dbReference>
<feature type="compositionally biased region" description="Pro residues" evidence="1">
    <location>
        <begin position="1701"/>
        <end position="1712"/>
    </location>
</feature>
<feature type="region of interest" description="Disordered" evidence="1">
    <location>
        <begin position="1697"/>
        <end position="1736"/>
    </location>
</feature>